<dbReference type="Gene3D" id="2.120.10.30">
    <property type="entry name" value="TolB, C-terminal domain"/>
    <property type="match status" value="1"/>
</dbReference>
<proteinExistence type="inferred from homology"/>
<dbReference type="GO" id="GO:0005576">
    <property type="term" value="C:extracellular region"/>
    <property type="evidence" value="ECO:0007669"/>
    <property type="project" value="UniProtKB-SubCell"/>
</dbReference>
<dbReference type="AlphaFoldDB" id="A0A0C9RD36"/>
<comment type="similarity">
    <text evidence="2">Belongs to the major royal jelly protein family.</text>
</comment>
<evidence type="ECO:0000256" key="5">
    <source>
        <dbReference type="SAM" id="SignalP"/>
    </source>
</evidence>
<name>A0A0C9RD36_9HYME</name>
<sequence length="431" mass="48575">SRLGHSPSDTCSLWTRLVTKMWYLLFLAATSVAADPFETIASWKKVAYNFPNDSLRESYTASNNYVQENIVPLGLNVWGDKLFITVPRWKKGVPATLNYVSLSEATAATSENSSLLLNPYPDWESNDVRSPDAIVNILRPRIDACDRLWAVDSGVEDMTGEGTQVQPRKLIAIDLKTNEIILRYTFKDSDVQPNSFFADTVIDVDPRNCEEAYVYNSDLGANGLVIYSLAKNDSWRVEHNYFHMDPFHGDYNVSGLTFQWTDGLFGMALSEPKEDGSKTLYFHPFSGIHEFSVSTSLLKNQTALANPDYRNEFRIEGNKGAKSQGTSSAIDSETGIIYFTQVNKNAVACWDTHEQLNPDTFRVVAQDDNDLVFPNDIVIEPKSRKFYCLSDNLPAFLYSNYNFDETNFYVHSASLDDLTAACRAKTQCKDE</sequence>
<accession>A0A0C9RD36</accession>
<organism evidence="6">
    <name type="scientific">Fopius arisanus</name>
    <dbReference type="NCBI Taxonomy" id="64838"/>
    <lineage>
        <taxon>Eukaryota</taxon>
        <taxon>Metazoa</taxon>
        <taxon>Ecdysozoa</taxon>
        <taxon>Arthropoda</taxon>
        <taxon>Hexapoda</taxon>
        <taxon>Insecta</taxon>
        <taxon>Pterygota</taxon>
        <taxon>Neoptera</taxon>
        <taxon>Endopterygota</taxon>
        <taxon>Hymenoptera</taxon>
        <taxon>Apocrita</taxon>
        <taxon>Ichneumonoidea</taxon>
        <taxon>Braconidae</taxon>
        <taxon>Opiinae</taxon>
        <taxon>Fopius</taxon>
    </lineage>
</organism>
<evidence type="ECO:0000313" key="6">
    <source>
        <dbReference type="EMBL" id="JAG84271.1"/>
    </source>
</evidence>
<evidence type="ECO:0000256" key="4">
    <source>
        <dbReference type="ARBA" id="ARBA00022729"/>
    </source>
</evidence>
<keyword evidence="4 5" id="KW-0732">Signal</keyword>
<comment type="subcellular location">
    <subcellularLocation>
        <location evidence="1">Secreted</location>
    </subcellularLocation>
</comment>
<feature type="signal peptide" evidence="5">
    <location>
        <begin position="1"/>
        <end position="33"/>
    </location>
</feature>
<feature type="chain" id="PRO_5002201861" evidence="5">
    <location>
        <begin position="34"/>
        <end position="431"/>
    </location>
</feature>
<keyword evidence="3" id="KW-0964">Secreted</keyword>
<dbReference type="SUPFAM" id="SSF101898">
    <property type="entry name" value="NHL repeat"/>
    <property type="match status" value="1"/>
</dbReference>
<feature type="non-terminal residue" evidence="6">
    <location>
        <position position="1"/>
    </location>
</feature>
<dbReference type="PANTHER" id="PTHR10009">
    <property type="entry name" value="PROTEIN YELLOW-RELATED"/>
    <property type="match status" value="1"/>
</dbReference>
<evidence type="ECO:0000256" key="1">
    <source>
        <dbReference type="ARBA" id="ARBA00004613"/>
    </source>
</evidence>
<dbReference type="PANTHER" id="PTHR10009:SF18">
    <property type="entry name" value="PROTEIN YELLOW-LIKE PROTEIN"/>
    <property type="match status" value="1"/>
</dbReference>
<reference evidence="6" key="1">
    <citation type="submission" date="2015-01" db="EMBL/GenBank/DDBJ databases">
        <title>Transcriptome Assembly of Fopius arisanus.</title>
        <authorList>
            <person name="Geib S."/>
        </authorList>
    </citation>
    <scope>NUCLEOTIDE SEQUENCE</scope>
</reference>
<dbReference type="Pfam" id="PF03022">
    <property type="entry name" value="MRJP"/>
    <property type="match status" value="1"/>
</dbReference>
<gene>
    <name evidence="6" type="primary">y_4</name>
    <name evidence="6" type="ORF">g.8202</name>
</gene>
<dbReference type="InterPro" id="IPR017996">
    <property type="entry name" value="MRJP/yellow-related"/>
</dbReference>
<evidence type="ECO:0000256" key="3">
    <source>
        <dbReference type="ARBA" id="ARBA00022525"/>
    </source>
</evidence>
<evidence type="ECO:0000256" key="2">
    <source>
        <dbReference type="ARBA" id="ARBA00009127"/>
    </source>
</evidence>
<dbReference type="PRINTS" id="PR01366">
    <property type="entry name" value="ROYALJELLY"/>
</dbReference>
<dbReference type="InterPro" id="IPR011042">
    <property type="entry name" value="6-blade_b-propeller_TolB-like"/>
</dbReference>
<dbReference type="EMBL" id="GBYB01014504">
    <property type="protein sequence ID" value="JAG84271.1"/>
    <property type="molecule type" value="Transcribed_RNA"/>
</dbReference>
<protein>
    <submittedName>
        <fullName evidence="6">Y_4 protein</fullName>
    </submittedName>
</protein>